<accession>A0A9X0HMX3</accession>
<dbReference type="EMBL" id="LNAL01000006">
    <property type="protein sequence ID" value="KUG08831.1"/>
    <property type="molecule type" value="Genomic_DNA"/>
</dbReference>
<feature type="binding site" evidence="2">
    <location>
        <position position="104"/>
    </location>
    <ligand>
        <name>Fe cation</name>
        <dbReference type="ChEBI" id="CHEBI:24875"/>
    </ligand>
</feature>
<feature type="binding site" evidence="2">
    <location>
        <position position="62"/>
    </location>
    <ligand>
        <name>Fe cation</name>
        <dbReference type="ChEBI" id="CHEBI:24875"/>
    </ligand>
</feature>
<evidence type="ECO:0000256" key="1">
    <source>
        <dbReference type="ARBA" id="ARBA00008416"/>
    </source>
</evidence>
<dbReference type="InterPro" id="IPR011051">
    <property type="entry name" value="RmlC_Cupin_sf"/>
</dbReference>
<dbReference type="InterPro" id="IPR003829">
    <property type="entry name" value="Pirin_N_dom"/>
</dbReference>
<dbReference type="CDD" id="cd02247">
    <property type="entry name" value="cupin_pirin_C"/>
    <property type="match status" value="1"/>
</dbReference>
<evidence type="ECO:0008006" key="8">
    <source>
        <dbReference type="Google" id="ProtNLM"/>
    </source>
</evidence>
<comment type="similarity">
    <text evidence="1 3">Belongs to the pirin family.</text>
</comment>
<dbReference type="InterPro" id="IPR012093">
    <property type="entry name" value="Pirin"/>
</dbReference>
<feature type="domain" description="Pirin N-terminal" evidence="4">
    <location>
        <begin position="25"/>
        <end position="126"/>
    </location>
</feature>
<dbReference type="RefSeq" id="WP_059070635.1">
    <property type="nucleotide sequence ID" value="NZ_LNAL01000006.1"/>
</dbReference>
<dbReference type="InterPro" id="IPR053186">
    <property type="entry name" value="QDO-related"/>
</dbReference>
<comment type="cofactor">
    <cofactor evidence="2">
        <name>Fe cation</name>
        <dbReference type="ChEBI" id="CHEBI:24875"/>
    </cofactor>
    <text evidence="2">Binds 1 Fe cation per subunit.</text>
</comment>
<name>A0A9X0HMX3_SOLP1</name>
<dbReference type="PANTHER" id="PTHR43594:SF1">
    <property type="entry name" value="QUERCETIN 2,3-DIOXYGENASE PA2418-RELATED"/>
    <property type="match status" value="1"/>
</dbReference>
<reference evidence="6 7" key="1">
    <citation type="submission" date="2015-11" db="EMBL/GenBank/DDBJ databases">
        <title>Solirubrum puertoriconensis gen. nov. an environmental bacteria isolated in Puerto Rico.</title>
        <authorList>
            <person name="Cuebas-Irizarry M.F."/>
            <person name="Montalvo-Rodriguez R."/>
        </authorList>
    </citation>
    <scope>NUCLEOTIDE SEQUENCE [LARGE SCALE GENOMIC DNA]</scope>
    <source>
        <strain evidence="6 7">MC1A</strain>
    </source>
</reference>
<keyword evidence="7" id="KW-1185">Reference proteome</keyword>
<organism evidence="6 7">
    <name type="scientific">Solirubrum puertoriconensis</name>
    <dbReference type="NCBI Taxonomy" id="1751427"/>
    <lineage>
        <taxon>Bacteria</taxon>
        <taxon>Pseudomonadati</taxon>
        <taxon>Bacteroidota</taxon>
        <taxon>Cytophagia</taxon>
        <taxon>Cytophagales</taxon>
    </lineage>
</organism>
<evidence type="ECO:0000259" key="4">
    <source>
        <dbReference type="Pfam" id="PF02678"/>
    </source>
</evidence>
<dbReference type="Gene3D" id="2.60.120.10">
    <property type="entry name" value="Jelly Rolls"/>
    <property type="match status" value="2"/>
</dbReference>
<evidence type="ECO:0000313" key="7">
    <source>
        <dbReference type="Proteomes" id="UP000054223"/>
    </source>
</evidence>
<dbReference type="GO" id="GO:0046872">
    <property type="term" value="F:metal ion binding"/>
    <property type="evidence" value="ECO:0007669"/>
    <property type="project" value="UniProtKB-KW"/>
</dbReference>
<feature type="domain" description="Pirin C-terminal" evidence="5">
    <location>
        <begin position="183"/>
        <end position="282"/>
    </location>
</feature>
<dbReference type="InterPro" id="IPR008778">
    <property type="entry name" value="Pirin_C_dom"/>
</dbReference>
<dbReference type="Proteomes" id="UP000054223">
    <property type="component" value="Unassembled WGS sequence"/>
</dbReference>
<dbReference type="OrthoDB" id="321327at2"/>
<keyword evidence="2" id="KW-0408">Iron</keyword>
<feature type="binding site" evidence="2">
    <location>
        <position position="60"/>
    </location>
    <ligand>
        <name>Fe cation</name>
        <dbReference type="ChEBI" id="CHEBI:24875"/>
    </ligand>
</feature>
<gene>
    <name evidence="6" type="ORF">ASU33_11945</name>
</gene>
<dbReference type="SUPFAM" id="SSF51182">
    <property type="entry name" value="RmlC-like cupins"/>
    <property type="match status" value="1"/>
</dbReference>
<dbReference type="AlphaFoldDB" id="A0A9X0HMX3"/>
<dbReference type="PIRSF" id="PIRSF006232">
    <property type="entry name" value="Pirin"/>
    <property type="match status" value="1"/>
</dbReference>
<dbReference type="PANTHER" id="PTHR43594">
    <property type="entry name" value="QUERCETIN 2,3-DIOXYGENASE"/>
    <property type="match status" value="1"/>
</dbReference>
<sequence>MSLRTVLQLIPATPTRAEYLTLYQALPAAGVEQLDPFLLLHHIGPVSFPPHNQGLPFGPHPHRGFATVTIVLRGEVLHHDSRGNRQVVGAGGVQWMTAARGIIHAENVPRHFQDQGGELELLQLWINLPARLKMEQPVYQGLAAEELPPQPVAEGMGQLTTIAGKWQDVAGPARPLVPVRLATLRMQPKANFSWEVPASHSALLYVVEGEVLVNGQAGGSRTPVQVASDGDQIVLQAQTAALLLLGAAEPLNEPVAQQGPFVMNNATQLMEAMRDYQMGRMGMLLESETR</sequence>
<dbReference type="InterPro" id="IPR014710">
    <property type="entry name" value="RmlC-like_jellyroll"/>
</dbReference>
<comment type="caution">
    <text evidence="6">The sequence shown here is derived from an EMBL/GenBank/DDBJ whole genome shotgun (WGS) entry which is preliminary data.</text>
</comment>
<dbReference type="Pfam" id="PF02678">
    <property type="entry name" value="Pirin"/>
    <property type="match status" value="1"/>
</dbReference>
<proteinExistence type="inferred from homology"/>
<protein>
    <recommendedName>
        <fullName evidence="8">Nuclease PIN</fullName>
    </recommendedName>
</protein>
<evidence type="ECO:0000259" key="5">
    <source>
        <dbReference type="Pfam" id="PF05726"/>
    </source>
</evidence>
<evidence type="ECO:0000256" key="2">
    <source>
        <dbReference type="PIRSR" id="PIRSR006232-1"/>
    </source>
</evidence>
<keyword evidence="2" id="KW-0479">Metal-binding</keyword>
<evidence type="ECO:0000256" key="3">
    <source>
        <dbReference type="RuleBase" id="RU003457"/>
    </source>
</evidence>
<evidence type="ECO:0000313" key="6">
    <source>
        <dbReference type="EMBL" id="KUG08831.1"/>
    </source>
</evidence>
<feature type="binding site" evidence="2">
    <location>
        <position position="106"/>
    </location>
    <ligand>
        <name>Fe cation</name>
        <dbReference type="ChEBI" id="CHEBI:24875"/>
    </ligand>
</feature>
<dbReference type="CDD" id="cd02909">
    <property type="entry name" value="cupin_pirin_N"/>
    <property type="match status" value="1"/>
</dbReference>
<dbReference type="Pfam" id="PF05726">
    <property type="entry name" value="Pirin_C"/>
    <property type="match status" value="1"/>
</dbReference>